<dbReference type="RefSeq" id="WP_046823331.1">
    <property type="nucleotide sequence ID" value="NZ_JBCLWQ010000002.1"/>
</dbReference>
<feature type="coiled-coil region" evidence="2">
    <location>
        <begin position="337"/>
        <end position="364"/>
    </location>
</feature>
<dbReference type="PANTHER" id="PTHR43156:SF2">
    <property type="entry name" value="STAGE II SPORULATION PROTEIN E"/>
    <property type="match status" value="1"/>
</dbReference>
<dbReference type="InterPro" id="IPR003018">
    <property type="entry name" value="GAF"/>
</dbReference>
<dbReference type="Pfam" id="PF07228">
    <property type="entry name" value="SpoIIE"/>
    <property type="match status" value="1"/>
</dbReference>
<gene>
    <name evidence="4" type="ORF">VN21_11070</name>
</gene>
<dbReference type="Pfam" id="PF01590">
    <property type="entry name" value="GAF"/>
    <property type="match status" value="1"/>
</dbReference>
<dbReference type="InterPro" id="IPR001932">
    <property type="entry name" value="PPM-type_phosphatase-like_dom"/>
</dbReference>
<dbReference type="Gene3D" id="3.30.450.40">
    <property type="match status" value="1"/>
</dbReference>
<protein>
    <submittedName>
        <fullName evidence="4">Sporulation protein</fullName>
    </submittedName>
</protein>
<evidence type="ECO:0000256" key="2">
    <source>
        <dbReference type="SAM" id="Coils"/>
    </source>
</evidence>
<feature type="domain" description="PPM-type phosphatase" evidence="3">
    <location>
        <begin position="370"/>
        <end position="588"/>
    </location>
</feature>
<proteinExistence type="predicted"/>
<dbReference type="InterPro" id="IPR029016">
    <property type="entry name" value="GAF-like_dom_sf"/>
</dbReference>
<keyword evidence="1" id="KW-0378">Hydrolase</keyword>
<dbReference type="PATRIC" id="fig|1629550.3.peg.1668"/>
<dbReference type="EMBL" id="LBBT01000222">
    <property type="protein sequence ID" value="KKY01003.1"/>
    <property type="molecule type" value="Genomic_DNA"/>
</dbReference>
<evidence type="ECO:0000256" key="1">
    <source>
        <dbReference type="ARBA" id="ARBA00022801"/>
    </source>
</evidence>
<reference evidence="4 5" key="1">
    <citation type="submission" date="2015-04" db="EMBL/GenBank/DDBJ databases">
        <title>Microcin producing Clostridium sp. JC272T.</title>
        <authorList>
            <person name="Jyothsna T."/>
            <person name="Sasikala C."/>
            <person name="Ramana C."/>
        </authorList>
    </citation>
    <scope>NUCLEOTIDE SEQUENCE [LARGE SCALE GENOMIC DNA]</scope>
    <source>
        <strain evidence="4 5">JC272</strain>
    </source>
</reference>
<evidence type="ECO:0000259" key="3">
    <source>
        <dbReference type="SMART" id="SM00331"/>
    </source>
</evidence>
<evidence type="ECO:0000313" key="4">
    <source>
        <dbReference type="EMBL" id="KKY01003.1"/>
    </source>
</evidence>
<dbReference type="Proteomes" id="UP000034407">
    <property type="component" value="Unassembled WGS sequence"/>
</dbReference>
<dbReference type="OrthoDB" id="311592at2"/>
<comment type="caution">
    <text evidence="4">The sequence shown here is derived from an EMBL/GenBank/DDBJ whole genome shotgun (WGS) entry which is preliminary data.</text>
</comment>
<evidence type="ECO:0000313" key="5">
    <source>
        <dbReference type="Proteomes" id="UP000034407"/>
    </source>
</evidence>
<dbReference type="SMART" id="SM00331">
    <property type="entry name" value="PP2C_SIG"/>
    <property type="match status" value="1"/>
</dbReference>
<dbReference type="InterPro" id="IPR052016">
    <property type="entry name" value="Bact_Sigma-Reg"/>
</dbReference>
<dbReference type="Gene3D" id="3.60.40.10">
    <property type="entry name" value="PPM-type phosphatase domain"/>
    <property type="match status" value="1"/>
</dbReference>
<dbReference type="InterPro" id="IPR036457">
    <property type="entry name" value="PPM-type-like_dom_sf"/>
</dbReference>
<dbReference type="PANTHER" id="PTHR43156">
    <property type="entry name" value="STAGE II SPORULATION PROTEIN E-RELATED"/>
    <property type="match status" value="1"/>
</dbReference>
<name>A0A0M3DFG6_9FIRM</name>
<dbReference type="AlphaFoldDB" id="A0A0M3DFG6"/>
<dbReference type="SUPFAM" id="SSF55781">
    <property type="entry name" value="GAF domain-like"/>
    <property type="match status" value="2"/>
</dbReference>
<organism evidence="4 5">
    <name type="scientific">Paraclostridium benzoelyticum</name>
    <dbReference type="NCBI Taxonomy" id="1629550"/>
    <lineage>
        <taxon>Bacteria</taxon>
        <taxon>Bacillati</taxon>
        <taxon>Bacillota</taxon>
        <taxon>Clostridia</taxon>
        <taxon>Peptostreptococcales</taxon>
        <taxon>Peptostreptococcaceae</taxon>
        <taxon>Paraclostridium</taxon>
    </lineage>
</organism>
<keyword evidence="5" id="KW-1185">Reference proteome</keyword>
<accession>A0A0M3DFG6</accession>
<keyword evidence="2" id="KW-0175">Coiled coil</keyword>
<dbReference type="GO" id="GO:0016791">
    <property type="term" value="F:phosphatase activity"/>
    <property type="evidence" value="ECO:0007669"/>
    <property type="project" value="TreeGrafter"/>
</dbReference>
<sequence length="589" mass="67513">MNYYNENDRLKRVVEISTLVTESDNFFEIKDKIVEKMLDVVHPAKACVNLFYKNNYEHAYLVCSQTLNYISKVFPIEKPIGVKIDFNQYPKYIHEAVREQKVVYVKNVFLDERALDERDLATNEGYIGRIVFPLIVHDKVTGFMTCFLTEDDKITDDDMDFISSVASLISLSIEITSKNNDIQNLIHKLRGAISSINDATKKLYLNKDIKSFLDHLSKQACNITKSREAVIVIHGANISGKKKELSSFYTLDKIKPDVYYTLDKLIDSKTVGSYSNEIHGDVDLQGIQTYIYHKLINKNDIVGYIACTNAKNYTKDDLNILSILAKQVAVAMQLYEYSKSEVKHQVLENELKVLNQQQKLIMNKGNKVLDNNRELRYFHKPAKVVGGDFYHVIKKDDGTVVTILADVMGHGIVSNYMVAMIKGAFKVLAKQYDTPSEIMENINQFLFDEFDKMGVFTTCIIGVIKSNENKMIVSNAGHYYPIGVDKNHKASLLKCSKGIPIGILEEVEYSDKEIDISKYKTVSLYTDGVLEIKNHNKEEFGVDRLKTFLEETSFSDQDDMETRLKSKLWEFSRKSNFEDDILIVTLKER</sequence>